<evidence type="ECO:0000313" key="1">
    <source>
        <dbReference type="EMBL" id="MTT76732.1"/>
    </source>
</evidence>
<dbReference type="EMBL" id="WNBW01000013">
    <property type="protein sequence ID" value="MTU04922.1"/>
    <property type="molecule type" value="Genomic_DNA"/>
</dbReference>
<evidence type="ECO:0000313" key="3">
    <source>
        <dbReference type="Proteomes" id="UP000443070"/>
    </source>
</evidence>
<dbReference type="AlphaFoldDB" id="A0A7X2XHE9"/>
<dbReference type="Proteomes" id="UP000484547">
    <property type="component" value="Unassembled WGS sequence"/>
</dbReference>
<dbReference type="Proteomes" id="UP000443070">
    <property type="component" value="Unassembled WGS sequence"/>
</dbReference>
<comment type="caution">
    <text evidence="1">The sequence shown here is derived from an EMBL/GenBank/DDBJ whole genome shotgun (WGS) entry which is preliminary data.</text>
</comment>
<keyword evidence="3" id="KW-1185">Reference proteome</keyword>
<reference evidence="3 4" key="1">
    <citation type="journal article" date="2019" name="Nat. Med.">
        <title>A library of human gut bacterial isolates paired with longitudinal multiomics data enables mechanistic microbiome research.</title>
        <authorList>
            <person name="Poyet M."/>
            <person name="Groussin M."/>
            <person name="Gibbons S.M."/>
            <person name="Avila-Pacheco J."/>
            <person name="Jiang X."/>
            <person name="Kearney S.M."/>
            <person name="Perrotta A.R."/>
            <person name="Berdy B."/>
            <person name="Zhao S."/>
            <person name="Lieberman T.D."/>
            <person name="Swanson P.K."/>
            <person name="Smith M."/>
            <person name="Roesemann S."/>
            <person name="Alexander J.E."/>
            <person name="Rich S.A."/>
            <person name="Livny J."/>
            <person name="Vlamakis H."/>
            <person name="Clish C."/>
            <person name="Bullock K."/>
            <person name="Deik A."/>
            <person name="Scott J."/>
            <person name="Pierce K.A."/>
            <person name="Xavier R.J."/>
            <person name="Alm E.J."/>
        </authorList>
    </citation>
    <scope>NUCLEOTIDE SEQUENCE [LARGE SCALE GENOMIC DNA]</scope>
    <source>
        <strain evidence="1 4">BIOML-A13</strain>
        <strain evidence="2 3">BIOML-A3</strain>
    </source>
</reference>
<accession>A0A7X2XHE9</accession>
<evidence type="ECO:0000313" key="4">
    <source>
        <dbReference type="Proteomes" id="UP000484547"/>
    </source>
</evidence>
<gene>
    <name evidence="1" type="ORF">GMD11_10750</name>
    <name evidence="2" type="ORF">GMD18_11060</name>
</gene>
<name>A0A7X2XHE9_9FIRM</name>
<sequence>MGNILRGGCVTVEFEYKEFNEFQEKLLKIAKEKFPRESKNFMGRAGNKLRSNVKKAYITRVRKKTGNLLKGISRGRPYLYQKDQFQVRVKNKAPHAHLIEHGHVMKDKDGTPIKRNGKEIFVEGKHIVGEVYRNFEPQFAEMTDEFVDDLLKGGKVLL</sequence>
<protein>
    <submittedName>
        <fullName evidence="1">HK97 gp10 family phage protein</fullName>
    </submittedName>
</protein>
<evidence type="ECO:0000313" key="2">
    <source>
        <dbReference type="EMBL" id="MTU04922.1"/>
    </source>
</evidence>
<organism evidence="1 4">
    <name type="scientific">Phascolarctobacterium faecium</name>
    <dbReference type="NCBI Taxonomy" id="33025"/>
    <lineage>
        <taxon>Bacteria</taxon>
        <taxon>Bacillati</taxon>
        <taxon>Bacillota</taxon>
        <taxon>Negativicutes</taxon>
        <taxon>Acidaminococcales</taxon>
        <taxon>Acidaminococcaceae</taxon>
        <taxon>Phascolarctobacterium</taxon>
    </lineage>
</organism>
<dbReference type="Pfam" id="PF04883">
    <property type="entry name" value="HK97-gp10_like"/>
    <property type="match status" value="1"/>
</dbReference>
<dbReference type="EMBL" id="WNBM01000010">
    <property type="protein sequence ID" value="MTT76732.1"/>
    <property type="molecule type" value="Genomic_DNA"/>
</dbReference>
<proteinExistence type="predicted"/>
<dbReference type="InterPro" id="IPR010064">
    <property type="entry name" value="HK97-gp10_tail"/>
</dbReference>